<reference evidence="5" key="3">
    <citation type="submission" date="2025-05" db="UniProtKB">
        <authorList>
            <consortium name="Ensembl"/>
        </authorList>
    </citation>
    <scope>IDENTIFICATION</scope>
</reference>
<evidence type="ECO:0000313" key="6">
    <source>
        <dbReference type="Proteomes" id="UP000007303"/>
    </source>
</evidence>
<dbReference type="PANTHER" id="PTHR11576:SF16">
    <property type="entry name" value="ZONA PELLUCIDA SPERM-BINDING PROTEIN 3"/>
    <property type="match status" value="1"/>
</dbReference>
<dbReference type="GO" id="GO:0035803">
    <property type="term" value="P:egg coat formation"/>
    <property type="evidence" value="ECO:0007669"/>
    <property type="project" value="TreeGrafter"/>
</dbReference>
<dbReference type="HOGENOM" id="CLU_863214_0_0_1"/>
<dbReference type="GO" id="GO:0007339">
    <property type="term" value="P:binding of sperm to zona pellucida"/>
    <property type="evidence" value="ECO:0007669"/>
    <property type="project" value="TreeGrafter"/>
</dbReference>
<evidence type="ECO:0000259" key="3">
    <source>
        <dbReference type="PROSITE" id="PS51034"/>
    </source>
</evidence>
<feature type="region of interest" description="Disordered" evidence="2">
    <location>
        <begin position="244"/>
        <end position="267"/>
    </location>
</feature>
<gene>
    <name evidence="4" type="ORF">GSTENG00032440001</name>
</gene>
<feature type="region of interest" description="Disordered" evidence="2">
    <location>
        <begin position="279"/>
        <end position="309"/>
    </location>
</feature>
<dbReference type="PANTHER" id="PTHR11576">
    <property type="entry name" value="ZONA PELLUCIDA SPERM-BINDING PROTEIN 3"/>
    <property type="match status" value="1"/>
</dbReference>
<evidence type="ECO:0000313" key="5">
    <source>
        <dbReference type="Ensembl" id="ENSTNIP00000020619.1"/>
    </source>
</evidence>
<dbReference type="GeneTree" id="ENSGT01030000234567"/>
<keyword evidence="1" id="KW-1015">Disulfide bond</keyword>
<dbReference type="InterPro" id="IPR001507">
    <property type="entry name" value="ZP_dom"/>
</dbReference>
<proteinExistence type="predicted"/>
<feature type="region of interest" description="Disordered" evidence="2">
    <location>
        <begin position="199"/>
        <end position="229"/>
    </location>
</feature>
<feature type="compositionally biased region" description="Basic and acidic residues" evidence="2">
    <location>
        <begin position="213"/>
        <end position="224"/>
    </location>
</feature>
<dbReference type="Ensembl" id="ENSTNIT00000020852.1">
    <property type="protein sequence ID" value="ENSTNIP00000020619.1"/>
    <property type="gene ID" value="ENSTNIG00000017475.1"/>
</dbReference>
<evidence type="ECO:0000256" key="2">
    <source>
        <dbReference type="SAM" id="MobiDB-lite"/>
    </source>
</evidence>
<sequence>MDGSWSSPAKSQVYHLGNKINFQVSAHHLSPGEKIYINSCYAKPSRGSQSPLKYTIIDHFGCLLDSKTDPGASRFVSRTNSTLRFSLKAFQFTADPETEVSVHCTLFASSEDPGPAQKSCTYREDSWKALTGQDSICECCDSQCETSKSRRAMMEGSVSSGSLLVSDQPIMEEEGFLPMTSVSVSRGGEASVIRLTELHTPGTVQDHDEEEQQSDRDQSRRTEPGLEDLGLEDVVEKINGTFSDVVEDYGSGGQEENESSEEQEKEELGLMVLAEINIGTDLEPPVSEEKEKTKNESDLKARNDSQWEDVGEDGKKTWYFWK</sequence>
<dbReference type="Gene3D" id="2.60.40.4100">
    <property type="entry name" value="Zona pellucida, ZP-C domain"/>
    <property type="match status" value="1"/>
</dbReference>
<feature type="compositionally biased region" description="Basic and acidic residues" evidence="2">
    <location>
        <begin position="287"/>
        <end position="305"/>
    </location>
</feature>
<evidence type="ECO:0000256" key="1">
    <source>
        <dbReference type="ARBA" id="ARBA00023157"/>
    </source>
</evidence>
<dbReference type="OrthoDB" id="8961289at2759"/>
<dbReference type="EMBL" id="CAAE01015019">
    <property type="protein sequence ID" value="CAG10721.1"/>
    <property type="molecule type" value="Genomic_DNA"/>
</dbReference>
<name>Q4RLL1_TETNG</name>
<feature type="compositionally biased region" description="Acidic residues" evidence="2">
    <location>
        <begin position="255"/>
        <end position="265"/>
    </location>
</feature>
<protein>
    <submittedName>
        <fullName evidence="4">(spotted green pufferfish) hypothetical protein</fullName>
    </submittedName>
</protein>
<keyword evidence="6" id="KW-1185">Reference proteome</keyword>
<dbReference type="GO" id="GO:0032190">
    <property type="term" value="F:acrosin binding"/>
    <property type="evidence" value="ECO:0007669"/>
    <property type="project" value="TreeGrafter"/>
</dbReference>
<feature type="domain" description="ZP" evidence="3">
    <location>
        <begin position="1"/>
        <end position="127"/>
    </location>
</feature>
<dbReference type="FunFam" id="2.60.40.4100:FF:000002">
    <property type="entry name" value="Zona pellucida sperm-binding protein 3"/>
    <property type="match status" value="1"/>
</dbReference>
<dbReference type="Proteomes" id="UP000007303">
    <property type="component" value="Unassembled WGS sequence"/>
</dbReference>
<dbReference type="Pfam" id="PF00100">
    <property type="entry name" value="Zona_pellucida"/>
    <property type="match status" value="1"/>
</dbReference>
<organism evidence="4">
    <name type="scientific">Tetraodon nigroviridis</name>
    <name type="common">Spotted green pufferfish</name>
    <name type="synonym">Chelonodon nigroviridis</name>
    <dbReference type="NCBI Taxonomy" id="99883"/>
    <lineage>
        <taxon>Eukaryota</taxon>
        <taxon>Metazoa</taxon>
        <taxon>Chordata</taxon>
        <taxon>Craniata</taxon>
        <taxon>Vertebrata</taxon>
        <taxon>Euteleostomi</taxon>
        <taxon>Actinopterygii</taxon>
        <taxon>Neopterygii</taxon>
        <taxon>Teleostei</taxon>
        <taxon>Neoteleostei</taxon>
        <taxon>Acanthomorphata</taxon>
        <taxon>Eupercaria</taxon>
        <taxon>Tetraodontiformes</taxon>
        <taxon>Tetradontoidea</taxon>
        <taxon>Tetraodontidae</taxon>
        <taxon>Tetraodon</taxon>
    </lineage>
</organism>
<reference evidence="4" key="2">
    <citation type="submission" date="2004-02" db="EMBL/GenBank/DDBJ databases">
        <authorList>
            <consortium name="Genoscope"/>
            <consortium name="Whitehead Institute Centre for Genome Research"/>
        </authorList>
    </citation>
    <scope>NUCLEOTIDE SEQUENCE</scope>
</reference>
<accession>Q4RLL1</accession>
<dbReference type="PROSITE" id="PS51034">
    <property type="entry name" value="ZP_2"/>
    <property type="match status" value="1"/>
</dbReference>
<dbReference type="InterPro" id="IPR042235">
    <property type="entry name" value="ZP-C_dom"/>
</dbReference>
<dbReference type="GO" id="GO:2000344">
    <property type="term" value="P:positive regulation of acrosome reaction"/>
    <property type="evidence" value="ECO:0007669"/>
    <property type="project" value="TreeGrafter"/>
</dbReference>
<reference evidence="4 6" key="1">
    <citation type="journal article" date="2004" name="Nature">
        <title>Genome duplication in the teleost fish Tetraodon nigroviridis reveals the early vertebrate proto-karyotype.</title>
        <authorList>
            <person name="Jaillon O."/>
            <person name="Aury J.-M."/>
            <person name="Brunet F."/>
            <person name="Petit J.-L."/>
            <person name="Stange-Thomann N."/>
            <person name="Mauceli E."/>
            <person name="Bouneau L."/>
            <person name="Fischer C."/>
            <person name="Ozouf-Costaz C."/>
            <person name="Bernot A."/>
            <person name="Nicaud S."/>
            <person name="Jaffe D."/>
            <person name="Fisher S."/>
            <person name="Lutfalla G."/>
            <person name="Dossat C."/>
            <person name="Segurens B."/>
            <person name="Dasilva C."/>
            <person name="Salanoubat M."/>
            <person name="Levy M."/>
            <person name="Boudet N."/>
            <person name="Castellano S."/>
            <person name="Anthouard V."/>
            <person name="Jubin C."/>
            <person name="Castelli V."/>
            <person name="Katinka M."/>
            <person name="Vacherie B."/>
            <person name="Biemont C."/>
            <person name="Skalli Z."/>
            <person name="Cattolico L."/>
            <person name="Poulain J."/>
            <person name="De Berardinis V."/>
            <person name="Cruaud C."/>
            <person name="Duprat S."/>
            <person name="Brottier P."/>
            <person name="Coutanceau J.-P."/>
            <person name="Gouzy J."/>
            <person name="Parra G."/>
            <person name="Lardier G."/>
            <person name="Chapple C."/>
            <person name="McKernan K.J."/>
            <person name="McEwan P."/>
            <person name="Bosak S."/>
            <person name="Kellis M."/>
            <person name="Volff J.-N."/>
            <person name="Guigo R."/>
            <person name="Zody M.C."/>
            <person name="Mesirov J."/>
            <person name="Lindblad-Toh K."/>
            <person name="Birren B."/>
            <person name="Nusbaum C."/>
            <person name="Kahn D."/>
            <person name="Robinson-Rechavi M."/>
            <person name="Laudet V."/>
            <person name="Schachter V."/>
            <person name="Quetier F."/>
            <person name="Saurin W."/>
            <person name="Scarpelli C."/>
            <person name="Wincker P."/>
            <person name="Lander E.S."/>
            <person name="Weissenbach J."/>
            <person name="Roest Crollius H."/>
        </authorList>
    </citation>
    <scope>NUCLEOTIDE SEQUENCE [LARGE SCALE GENOMIC DNA]</scope>
</reference>
<dbReference type="GO" id="GO:0031012">
    <property type="term" value="C:extracellular matrix"/>
    <property type="evidence" value="ECO:0007669"/>
    <property type="project" value="TreeGrafter"/>
</dbReference>
<dbReference type="AlphaFoldDB" id="Q4RLL1"/>
<dbReference type="KEGG" id="tng:GSTEN00032440G001"/>
<dbReference type="InterPro" id="IPR055355">
    <property type="entry name" value="ZP-C"/>
</dbReference>
<evidence type="ECO:0000313" key="4">
    <source>
        <dbReference type="EMBL" id="CAG10721.1"/>
    </source>
</evidence>